<proteinExistence type="inferred from homology"/>
<protein>
    <submittedName>
        <fullName evidence="8">Acyl-CoA dehydrogenase</fullName>
    </submittedName>
</protein>
<dbReference type="InterPro" id="IPR037069">
    <property type="entry name" value="AcylCoA_DH/ox_N_sf"/>
</dbReference>
<evidence type="ECO:0000256" key="3">
    <source>
        <dbReference type="ARBA" id="ARBA00022630"/>
    </source>
</evidence>
<dbReference type="RefSeq" id="WP_203888361.1">
    <property type="nucleotide sequence ID" value="NZ_BOOH01000001.1"/>
</dbReference>
<comment type="caution">
    <text evidence="8">The sequence shown here is derived from an EMBL/GenBank/DDBJ whole genome shotgun (WGS) entry which is preliminary data.</text>
</comment>
<evidence type="ECO:0000256" key="2">
    <source>
        <dbReference type="ARBA" id="ARBA00009347"/>
    </source>
</evidence>
<dbReference type="SUPFAM" id="SSF56645">
    <property type="entry name" value="Acyl-CoA dehydrogenase NM domain-like"/>
    <property type="match status" value="1"/>
</dbReference>
<keyword evidence="3" id="KW-0285">Flavoprotein</keyword>
<dbReference type="Proteomes" id="UP000616724">
    <property type="component" value="Unassembled WGS sequence"/>
</dbReference>
<comment type="similarity">
    <text evidence="2">Belongs to the acyl-CoA dehydrogenase family.</text>
</comment>
<evidence type="ECO:0000256" key="1">
    <source>
        <dbReference type="ARBA" id="ARBA00001974"/>
    </source>
</evidence>
<dbReference type="SUPFAM" id="SSF47203">
    <property type="entry name" value="Acyl-CoA dehydrogenase C-terminal domain-like"/>
    <property type="match status" value="1"/>
</dbReference>
<evidence type="ECO:0000259" key="7">
    <source>
        <dbReference type="Pfam" id="PF02771"/>
    </source>
</evidence>
<evidence type="ECO:0000313" key="8">
    <source>
        <dbReference type="EMBL" id="GIH73600.1"/>
    </source>
</evidence>
<keyword evidence="9" id="KW-1185">Reference proteome</keyword>
<reference evidence="8 9" key="1">
    <citation type="submission" date="2021-01" db="EMBL/GenBank/DDBJ databases">
        <title>Whole genome shotgun sequence of Planobispora longispora NBRC 13918.</title>
        <authorList>
            <person name="Komaki H."/>
            <person name="Tamura T."/>
        </authorList>
    </citation>
    <scope>NUCLEOTIDE SEQUENCE [LARGE SCALE GENOMIC DNA]</scope>
    <source>
        <strain evidence="8 9">NBRC 13918</strain>
    </source>
</reference>
<dbReference type="GO" id="GO:0003995">
    <property type="term" value="F:acyl-CoA dehydrogenase activity"/>
    <property type="evidence" value="ECO:0007669"/>
    <property type="project" value="TreeGrafter"/>
</dbReference>
<dbReference type="PANTHER" id="PTHR43884">
    <property type="entry name" value="ACYL-COA DEHYDROGENASE"/>
    <property type="match status" value="1"/>
</dbReference>
<dbReference type="Pfam" id="PF00441">
    <property type="entry name" value="Acyl-CoA_dh_1"/>
    <property type="match status" value="1"/>
</dbReference>
<evidence type="ECO:0000259" key="6">
    <source>
        <dbReference type="Pfam" id="PF00441"/>
    </source>
</evidence>
<dbReference type="PANTHER" id="PTHR43884:SF20">
    <property type="entry name" value="ACYL-COA DEHYDROGENASE FADE28"/>
    <property type="match status" value="1"/>
</dbReference>
<feature type="domain" description="Acyl-CoA dehydrogenase/oxidase N-terminal" evidence="7">
    <location>
        <begin position="23"/>
        <end position="92"/>
    </location>
</feature>
<dbReference type="InterPro" id="IPR046373">
    <property type="entry name" value="Acyl-CoA_Oxase/DH_mid-dom_sf"/>
</dbReference>
<dbReference type="AlphaFoldDB" id="A0A8J3RF59"/>
<evidence type="ECO:0000256" key="4">
    <source>
        <dbReference type="ARBA" id="ARBA00022827"/>
    </source>
</evidence>
<dbReference type="InterPro" id="IPR009100">
    <property type="entry name" value="AcylCoA_DH/oxidase_NM_dom_sf"/>
</dbReference>
<sequence length="335" mass="36330">MDFTFDEDQLSVRQLANDILSGPRERLWPALAETGLIGIALPEELGGSGASFTEFCLLVEAGVPLIERVLLVAEFGTREQRARLIPPVCAGDSALPAALEPGRAQAVPDKDGWRLSGEHLFVPQADRAQRILVAADDGLFLVDPAGHGVELRRQDTLTGEPEFALRLDDAVITVADVLRPPGESAQVLEWLLPRITAAYCVQQAGCAAAALDLTAEHLRTREQFGRPLGAFQAARQRIADAYIDVEGMRLTAWQAAWRLTEGRDAAEEVEIAAWWACDAGPRVLHTAQHLHGGLGTDLDYPLHRYFLEGKRTELILGGASARLLGLGELLAVSRS</sequence>
<evidence type="ECO:0000256" key="5">
    <source>
        <dbReference type="ARBA" id="ARBA00023002"/>
    </source>
</evidence>
<organism evidence="8 9">
    <name type="scientific">Planobispora longispora</name>
    <dbReference type="NCBI Taxonomy" id="28887"/>
    <lineage>
        <taxon>Bacteria</taxon>
        <taxon>Bacillati</taxon>
        <taxon>Actinomycetota</taxon>
        <taxon>Actinomycetes</taxon>
        <taxon>Streptosporangiales</taxon>
        <taxon>Streptosporangiaceae</taxon>
        <taxon>Planobispora</taxon>
    </lineage>
</organism>
<dbReference type="EMBL" id="BOOH01000001">
    <property type="protein sequence ID" value="GIH73600.1"/>
    <property type="molecule type" value="Genomic_DNA"/>
</dbReference>
<dbReference type="InterPro" id="IPR013786">
    <property type="entry name" value="AcylCoA_DH/ox_N"/>
</dbReference>
<dbReference type="Gene3D" id="2.40.110.10">
    <property type="entry name" value="Butyryl-CoA Dehydrogenase, subunit A, domain 2"/>
    <property type="match status" value="1"/>
</dbReference>
<dbReference type="InterPro" id="IPR036250">
    <property type="entry name" value="AcylCo_DH-like_C"/>
</dbReference>
<keyword evidence="5" id="KW-0560">Oxidoreductase</keyword>
<keyword evidence="4" id="KW-0274">FAD</keyword>
<dbReference type="Gene3D" id="1.10.540.10">
    <property type="entry name" value="Acyl-CoA dehydrogenase/oxidase, N-terminal domain"/>
    <property type="match status" value="1"/>
</dbReference>
<comment type="cofactor">
    <cofactor evidence="1">
        <name>FAD</name>
        <dbReference type="ChEBI" id="CHEBI:57692"/>
    </cofactor>
</comment>
<name>A0A8J3RF59_9ACTN</name>
<dbReference type="Pfam" id="PF02771">
    <property type="entry name" value="Acyl-CoA_dh_N"/>
    <property type="match status" value="1"/>
</dbReference>
<feature type="domain" description="Acyl-CoA dehydrogenase/oxidase C-terminal" evidence="6">
    <location>
        <begin position="198"/>
        <end position="321"/>
    </location>
</feature>
<accession>A0A8J3RF59</accession>
<evidence type="ECO:0000313" key="9">
    <source>
        <dbReference type="Proteomes" id="UP000616724"/>
    </source>
</evidence>
<dbReference type="GO" id="GO:0050660">
    <property type="term" value="F:flavin adenine dinucleotide binding"/>
    <property type="evidence" value="ECO:0007669"/>
    <property type="project" value="InterPro"/>
</dbReference>
<dbReference type="InterPro" id="IPR009075">
    <property type="entry name" value="AcylCo_DH/oxidase_C"/>
</dbReference>
<dbReference type="Gene3D" id="1.20.140.10">
    <property type="entry name" value="Butyryl-CoA Dehydrogenase, subunit A, domain 3"/>
    <property type="match status" value="1"/>
</dbReference>
<gene>
    <name evidence="8" type="ORF">Plo01_00290</name>
</gene>